<comment type="caution">
    <text evidence="2">The sequence shown here is derived from an EMBL/GenBank/DDBJ whole genome shotgun (WGS) entry which is preliminary data.</text>
</comment>
<evidence type="ECO:0000256" key="1">
    <source>
        <dbReference type="SAM" id="MobiDB-lite"/>
    </source>
</evidence>
<feature type="compositionally biased region" description="Polar residues" evidence="1">
    <location>
        <begin position="1"/>
        <end position="13"/>
    </location>
</feature>
<name>A0ABU9AC83_PSEA5</name>
<accession>A0ABU9AC83</accession>
<proteinExistence type="predicted"/>
<evidence type="ECO:0000313" key="2">
    <source>
        <dbReference type="EMBL" id="MEK6463571.1"/>
    </source>
</evidence>
<evidence type="ECO:0008006" key="4">
    <source>
        <dbReference type="Google" id="ProtNLM"/>
    </source>
</evidence>
<organism evidence="2 3">
    <name type="scientific">Pseudonocardia alni subsp. carboxydivorans</name>
    <dbReference type="NCBI Taxonomy" id="415010"/>
    <lineage>
        <taxon>Bacteria</taxon>
        <taxon>Bacillati</taxon>
        <taxon>Actinomycetota</taxon>
        <taxon>Actinomycetes</taxon>
        <taxon>Pseudonocardiales</taxon>
        <taxon>Pseudonocardiaceae</taxon>
        <taxon>Pseudonocardia</taxon>
    </lineage>
</organism>
<gene>
    <name evidence="2" type="ORF">WG925_07465</name>
</gene>
<evidence type="ECO:0000313" key="3">
    <source>
        <dbReference type="Proteomes" id="UP001367513"/>
    </source>
</evidence>
<dbReference type="Proteomes" id="UP001367513">
    <property type="component" value="Unassembled WGS sequence"/>
</dbReference>
<dbReference type="EMBL" id="JBBPIX010000003">
    <property type="protein sequence ID" value="MEK6463571.1"/>
    <property type="molecule type" value="Genomic_DNA"/>
</dbReference>
<sequence>MSDNNATTVTVTPMTERHEPYRAPEANISKVHDAICGSHYSVVFEAAHQASKFAIEANSSQVDTATRLGHLVDMTECLEIALTHVGQWKAAMSHRLHVEDERNSGSGF</sequence>
<keyword evidence="3" id="KW-1185">Reference proteome</keyword>
<protein>
    <recommendedName>
        <fullName evidence="4">Excreted virulence factor EspC (Type VII ESX diderm)</fullName>
    </recommendedName>
</protein>
<feature type="region of interest" description="Disordered" evidence="1">
    <location>
        <begin position="1"/>
        <end position="21"/>
    </location>
</feature>
<dbReference type="RefSeq" id="WP_346107749.1">
    <property type="nucleotide sequence ID" value="NZ_BAAAOD010000077.1"/>
</dbReference>
<reference evidence="2 3" key="1">
    <citation type="submission" date="2024-03" db="EMBL/GenBank/DDBJ databases">
        <title>Draft genome sequence of Pseudonocardia carboxydivorans JCM 14827.</title>
        <authorList>
            <person name="Duangmal K."/>
        </authorList>
    </citation>
    <scope>NUCLEOTIDE SEQUENCE [LARGE SCALE GENOMIC DNA]</scope>
    <source>
        <strain evidence="2 3">JCM 14827</strain>
    </source>
</reference>